<organism evidence="5 6">
    <name type="scientific">Knoellia subterranea KCTC 19937</name>
    <dbReference type="NCBI Taxonomy" id="1385521"/>
    <lineage>
        <taxon>Bacteria</taxon>
        <taxon>Bacillati</taxon>
        <taxon>Actinomycetota</taxon>
        <taxon>Actinomycetes</taxon>
        <taxon>Micrococcales</taxon>
        <taxon>Intrasporangiaceae</taxon>
        <taxon>Knoellia</taxon>
    </lineage>
</organism>
<reference evidence="5 6" key="1">
    <citation type="submission" date="2013-08" db="EMBL/GenBank/DDBJ databases">
        <title>The genome sequence of Knoellia subterranea.</title>
        <authorList>
            <person name="Zhu W."/>
            <person name="Wang G."/>
        </authorList>
    </citation>
    <scope>NUCLEOTIDE SEQUENCE [LARGE SCALE GENOMIC DNA]</scope>
    <source>
        <strain evidence="5 6">KCTC 19937</strain>
    </source>
</reference>
<dbReference type="AlphaFoldDB" id="A0A0A0JL16"/>
<keyword evidence="3" id="KW-0067">ATP-binding</keyword>
<dbReference type="EMBL" id="AVPK01000004">
    <property type="protein sequence ID" value="KGN37808.1"/>
    <property type="molecule type" value="Genomic_DNA"/>
</dbReference>
<dbReference type="Proteomes" id="UP000030011">
    <property type="component" value="Unassembled WGS sequence"/>
</dbReference>
<evidence type="ECO:0000313" key="6">
    <source>
        <dbReference type="Proteomes" id="UP000030011"/>
    </source>
</evidence>
<comment type="similarity">
    <text evidence="1">Belongs to the universal stress protein A family.</text>
</comment>
<name>A0A0A0JL16_9MICO</name>
<feature type="domain" description="UspA" evidence="4">
    <location>
        <begin position="165"/>
        <end position="301"/>
    </location>
</feature>
<dbReference type="GO" id="GO:0005524">
    <property type="term" value="F:ATP binding"/>
    <property type="evidence" value="ECO:0007669"/>
    <property type="project" value="UniProtKB-KW"/>
</dbReference>
<accession>A0A0A0JL16</accession>
<comment type="caution">
    <text evidence="5">The sequence shown here is derived from an EMBL/GenBank/DDBJ whole genome shotgun (WGS) entry which is preliminary data.</text>
</comment>
<dbReference type="eggNOG" id="COG0589">
    <property type="taxonomic scope" value="Bacteria"/>
</dbReference>
<dbReference type="OrthoDB" id="267918at2"/>
<keyword evidence="2" id="KW-0547">Nucleotide-binding</keyword>
<evidence type="ECO:0000256" key="2">
    <source>
        <dbReference type="ARBA" id="ARBA00022741"/>
    </source>
</evidence>
<dbReference type="InterPro" id="IPR006015">
    <property type="entry name" value="Universal_stress_UspA"/>
</dbReference>
<dbReference type="PANTHER" id="PTHR46268">
    <property type="entry name" value="STRESS RESPONSE PROTEIN NHAX"/>
    <property type="match status" value="1"/>
</dbReference>
<dbReference type="Gene3D" id="3.40.50.620">
    <property type="entry name" value="HUPs"/>
    <property type="match status" value="2"/>
</dbReference>
<dbReference type="PRINTS" id="PR01438">
    <property type="entry name" value="UNVRSLSTRESS"/>
</dbReference>
<dbReference type="PANTHER" id="PTHR46268:SF27">
    <property type="entry name" value="UNIVERSAL STRESS PROTEIN RV2623"/>
    <property type="match status" value="1"/>
</dbReference>
<gene>
    <name evidence="5" type="ORF">N803_12170</name>
</gene>
<feature type="domain" description="UspA" evidence="4">
    <location>
        <begin position="9"/>
        <end position="140"/>
    </location>
</feature>
<dbReference type="InterPro" id="IPR006016">
    <property type="entry name" value="UspA"/>
</dbReference>
<proteinExistence type="inferred from homology"/>
<dbReference type="Pfam" id="PF00582">
    <property type="entry name" value="Usp"/>
    <property type="match status" value="2"/>
</dbReference>
<evidence type="ECO:0000313" key="5">
    <source>
        <dbReference type="EMBL" id="KGN37808.1"/>
    </source>
</evidence>
<sequence>MSTNASPARVVVAVDGTSSGAAVEWATRLASERGRTLHLVHVRVPFVSQISGAPVQLLDDGLGEAILRESVEHVRELQPGLTVTMELGDSPIAPVIVEASRDAELVVVGARGRGPISSALLGSTSVDVAAHAHAPVVVVRSNATDTATATAVDAAAEASTARNGVVVGSDGSAVSEAAIGVAFAEADARGVPLTVVHTWALDIAESAWVSPGYDQVQKQIRETEAALAAETVAGWTEKYPDVHVRTVVRHGHPVETIAGLSLDAELVVVGSRGRGGFSGLLLGSVSQGVLHHAHCPVMVVRPEDGAS</sequence>
<dbReference type="InterPro" id="IPR014729">
    <property type="entry name" value="Rossmann-like_a/b/a_fold"/>
</dbReference>
<evidence type="ECO:0000259" key="4">
    <source>
        <dbReference type="Pfam" id="PF00582"/>
    </source>
</evidence>
<dbReference type="STRING" id="1385521.N803_12170"/>
<keyword evidence="6" id="KW-1185">Reference proteome</keyword>
<evidence type="ECO:0000256" key="1">
    <source>
        <dbReference type="ARBA" id="ARBA00008791"/>
    </source>
</evidence>
<protein>
    <recommendedName>
        <fullName evidence="4">UspA domain-containing protein</fullName>
    </recommendedName>
</protein>
<dbReference type="RefSeq" id="WP_035904225.1">
    <property type="nucleotide sequence ID" value="NZ_AVPK01000004.1"/>
</dbReference>
<evidence type="ECO:0000256" key="3">
    <source>
        <dbReference type="ARBA" id="ARBA00022840"/>
    </source>
</evidence>
<dbReference type="SUPFAM" id="SSF52402">
    <property type="entry name" value="Adenine nucleotide alpha hydrolases-like"/>
    <property type="match status" value="2"/>
</dbReference>